<feature type="transmembrane region" description="Helical" evidence="1">
    <location>
        <begin position="135"/>
        <end position="155"/>
    </location>
</feature>
<feature type="transmembrane region" description="Helical" evidence="1">
    <location>
        <begin position="34"/>
        <end position="54"/>
    </location>
</feature>
<feature type="transmembrane region" description="Helical" evidence="1">
    <location>
        <begin position="332"/>
        <end position="355"/>
    </location>
</feature>
<protein>
    <submittedName>
        <fullName evidence="3">Predicted permease, major facilitator superfamily</fullName>
    </submittedName>
</protein>
<evidence type="ECO:0000256" key="1">
    <source>
        <dbReference type="SAM" id="Phobius"/>
    </source>
</evidence>
<gene>
    <name evidence="3" type="ordered locus">TK0235</name>
</gene>
<dbReference type="eggNOG" id="arCOG00132">
    <property type="taxonomic scope" value="Archaea"/>
</dbReference>
<dbReference type="Gene3D" id="1.20.1250.20">
    <property type="entry name" value="MFS general substrate transporter like domains"/>
    <property type="match status" value="1"/>
</dbReference>
<dbReference type="PANTHER" id="PTHR23530:SF1">
    <property type="entry name" value="PERMEASE, MAJOR FACILITATOR SUPERFAMILY-RELATED"/>
    <property type="match status" value="1"/>
</dbReference>
<organism evidence="3 4">
    <name type="scientific">Thermococcus kodakarensis (strain ATCC BAA-918 / JCM 12380 / KOD1)</name>
    <name type="common">Pyrococcus kodakaraensis (strain KOD1)</name>
    <dbReference type="NCBI Taxonomy" id="69014"/>
    <lineage>
        <taxon>Archaea</taxon>
        <taxon>Methanobacteriati</taxon>
        <taxon>Methanobacteriota</taxon>
        <taxon>Thermococci</taxon>
        <taxon>Thermococcales</taxon>
        <taxon>Thermococcaceae</taxon>
        <taxon>Thermococcus</taxon>
    </lineage>
</organism>
<dbReference type="RefSeq" id="WP_011249190.1">
    <property type="nucleotide sequence ID" value="NC_006624.1"/>
</dbReference>
<evidence type="ECO:0000259" key="2">
    <source>
        <dbReference type="PROSITE" id="PS50850"/>
    </source>
</evidence>
<feature type="transmembrane region" description="Helical" evidence="1">
    <location>
        <begin position="7"/>
        <end position="28"/>
    </location>
</feature>
<dbReference type="HOGENOM" id="CLU_046685_3_0_2"/>
<dbReference type="SUPFAM" id="SSF103473">
    <property type="entry name" value="MFS general substrate transporter"/>
    <property type="match status" value="1"/>
</dbReference>
<dbReference type="InterPro" id="IPR020846">
    <property type="entry name" value="MFS_dom"/>
</dbReference>
<keyword evidence="1" id="KW-1133">Transmembrane helix</keyword>
<dbReference type="PROSITE" id="PS50850">
    <property type="entry name" value="MFS"/>
    <property type="match status" value="1"/>
</dbReference>
<feature type="transmembrane region" description="Helical" evidence="1">
    <location>
        <begin position="66"/>
        <end position="85"/>
    </location>
</feature>
<sequence length="403" mass="44431">MDLIKKFKLLMALMSTGFLGNLLVIYFLSKGFSYAQIGLETSVMVLGGFLFEVPTGVVGDKISRKLSVLLGFTIHAFGSVVLLFLHNFPMLLLYALISALGASFVSGSFEAWLFDDLKHIGREREYRKVMREAKSITIPLSATTLVVGAFLAQFYGFTLPIVLGLIVELLAVVLILSIPEYEFKKTERNYLGHTLSSLRELFQPRLFWLVLLSIIVGMQTNQFRKFFEPYLGGVLAKSLGTTLMGTLGLLGVVEVTVRTVPRLIGVRLRDSWSRKAYSLAPVLLPLLTVLSVVYTNPLWIVALGIALTIITAAFGFNLNVEFQHRIPSEKRATILSLDRMLAGLVMAVFYAVYGFAVDKLGLSGARLMFAIALLVLGAGFKAGEVLGFLGEHLKLHHLEESGD</sequence>
<dbReference type="InterPro" id="IPR053160">
    <property type="entry name" value="MFS_DHA3_Transporter"/>
</dbReference>
<feature type="transmembrane region" description="Helical" evidence="1">
    <location>
        <begin position="300"/>
        <end position="320"/>
    </location>
</feature>
<dbReference type="GO" id="GO:0022857">
    <property type="term" value="F:transmembrane transporter activity"/>
    <property type="evidence" value="ECO:0007669"/>
    <property type="project" value="InterPro"/>
</dbReference>
<name>Q5JFS5_THEKO</name>
<reference evidence="3 4" key="1">
    <citation type="journal article" date="2005" name="Genome Res.">
        <title>Complete genome sequence of the hyperthermophilic archaeon Thermococcus kodakaraensis KOD1 and comparison with Pyrococcus genomes.</title>
        <authorList>
            <person name="Fukui T."/>
            <person name="Atomi H."/>
            <person name="Kanai T."/>
            <person name="Matsumi R."/>
            <person name="Fujiwara S."/>
            <person name="Imanaka T."/>
        </authorList>
    </citation>
    <scope>NUCLEOTIDE SEQUENCE [LARGE SCALE GENOMIC DNA]</scope>
    <source>
        <strain evidence="4">ATCC BAA-918 / JCM 12380 / KOD1</strain>
    </source>
</reference>
<feature type="transmembrane region" description="Helical" evidence="1">
    <location>
        <begin position="161"/>
        <end position="178"/>
    </location>
</feature>
<dbReference type="PANTHER" id="PTHR23530">
    <property type="entry name" value="TRANSPORT PROTEIN-RELATED"/>
    <property type="match status" value="1"/>
</dbReference>
<dbReference type="PATRIC" id="fig|69014.16.peg.234"/>
<accession>Q5JFS5</accession>
<proteinExistence type="predicted"/>
<dbReference type="Proteomes" id="UP000000536">
    <property type="component" value="Chromosome"/>
</dbReference>
<feature type="transmembrane region" description="Helical" evidence="1">
    <location>
        <begin position="206"/>
        <end position="223"/>
    </location>
</feature>
<evidence type="ECO:0000313" key="4">
    <source>
        <dbReference type="Proteomes" id="UP000000536"/>
    </source>
</evidence>
<keyword evidence="1" id="KW-0472">Membrane</keyword>
<keyword evidence="4" id="KW-1185">Reference proteome</keyword>
<dbReference type="OrthoDB" id="85689at2157"/>
<feature type="transmembrane region" description="Helical" evidence="1">
    <location>
        <begin position="91"/>
        <end position="114"/>
    </location>
</feature>
<feature type="transmembrane region" description="Helical" evidence="1">
    <location>
        <begin position="235"/>
        <end position="255"/>
    </location>
</feature>
<dbReference type="KEGG" id="tko:TK0235"/>
<dbReference type="EMBL" id="AP006878">
    <property type="protein sequence ID" value="BAD84424.1"/>
    <property type="molecule type" value="Genomic_DNA"/>
</dbReference>
<dbReference type="EnsemblBacteria" id="BAD84424">
    <property type="protein sequence ID" value="BAD84424"/>
    <property type="gene ID" value="TK0235"/>
</dbReference>
<evidence type="ECO:0000313" key="3">
    <source>
        <dbReference type="EMBL" id="BAD84424.1"/>
    </source>
</evidence>
<keyword evidence="1" id="KW-0812">Transmembrane</keyword>
<dbReference type="Pfam" id="PF07690">
    <property type="entry name" value="MFS_1"/>
    <property type="match status" value="1"/>
</dbReference>
<feature type="transmembrane region" description="Helical" evidence="1">
    <location>
        <begin position="276"/>
        <end position="294"/>
    </location>
</feature>
<feature type="domain" description="Major facilitator superfamily (MFS) profile" evidence="2">
    <location>
        <begin position="1"/>
        <end position="395"/>
    </location>
</feature>
<dbReference type="InParanoid" id="Q5JFS5"/>
<dbReference type="InterPro" id="IPR036259">
    <property type="entry name" value="MFS_trans_sf"/>
</dbReference>
<dbReference type="InterPro" id="IPR011701">
    <property type="entry name" value="MFS"/>
</dbReference>
<dbReference type="AlphaFoldDB" id="Q5JFS5"/>
<feature type="transmembrane region" description="Helical" evidence="1">
    <location>
        <begin position="367"/>
        <end position="389"/>
    </location>
</feature>
<dbReference type="STRING" id="69014.TK0235"/>
<dbReference type="GeneID" id="78446739"/>